<protein>
    <submittedName>
        <fullName evidence="1">Uncharacterized protein</fullName>
    </submittedName>
</protein>
<sequence>MCFRNWYEYESYRNLRSAHFHQGCLFASTYSKRSSTSNISTQHTTMKFIVSSAVLLSAIPGAFSAEPEPHLRGPVVVAWSSNSDYNDGYTKGQNKANKIWENNYGSDYCYKISKYDTKIQNYISNNYDVNSYSDKYNFKKGAAEGMMDAMKQHDSECDSGGGGDYDNNDFVDIDSCSMVGQNMASQIAEEWSEDNCDNSLLGVTRPGSYSRFGNTQECITIANDDCMGMMDQKFKLYCLKEYHLNDYSDLVTMKGKCYSKVSKIIKNAN</sequence>
<organism evidence="1">
    <name type="scientific">Skeletonema marinoi</name>
    <dbReference type="NCBI Taxonomy" id="267567"/>
    <lineage>
        <taxon>Eukaryota</taxon>
        <taxon>Sar</taxon>
        <taxon>Stramenopiles</taxon>
        <taxon>Ochrophyta</taxon>
        <taxon>Bacillariophyta</taxon>
        <taxon>Coscinodiscophyceae</taxon>
        <taxon>Thalassiosirophycidae</taxon>
        <taxon>Thalassiosirales</taxon>
        <taxon>Skeletonemataceae</taxon>
        <taxon>Skeletonema</taxon>
        <taxon>Skeletonema marinoi-dohrnii complex</taxon>
    </lineage>
</organism>
<reference evidence="1" key="1">
    <citation type="submission" date="2021-01" db="EMBL/GenBank/DDBJ databases">
        <authorList>
            <person name="Corre E."/>
            <person name="Pelletier E."/>
            <person name="Niang G."/>
            <person name="Scheremetjew M."/>
            <person name="Finn R."/>
            <person name="Kale V."/>
            <person name="Holt S."/>
            <person name="Cochrane G."/>
            <person name="Meng A."/>
            <person name="Brown T."/>
            <person name="Cohen L."/>
        </authorList>
    </citation>
    <scope>NUCLEOTIDE SEQUENCE</scope>
    <source>
        <strain evidence="1">SM1012Den-03</strain>
    </source>
</reference>
<gene>
    <name evidence="1" type="ORF">SMAR0320_LOCUS14164</name>
</gene>
<dbReference type="EMBL" id="HBGZ01019791">
    <property type="protein sequence ID" value="CAD9612137.1"/>
    <property type="molecule type" value="Transcribed_RNA"/>
</dbReference>
<evidence type="ECO:0000313" key="1">
    <source>
        <dbReference type="EMBL" id="CAD9612137.1"/>
    </source>
</evidence>
<name>A0A7S2LPM7_9STRA</name>
<dbReference type="AlphaFoldDB" id="A0A7S2LPM7"/>
<proteinExistence type="predicted"/>
<accession>A0A7S2LPM7</accession>